<protein>
    <recommendedName>
        <fullName evidence="4">Tail fiber protein</fullName>
    </recommendedName>
</protein>
<evidence type="ECO:0000313" key="2">
    <source>
        <dbReference type="EMBL" id="CDG39651.1"/>
    </source>
</evidence>
<sequence>MAGTNGFLPFAYGTSANVLSDEAYQSALAANGQYANGVVQGQASSQQANKTWLQGTLMAAVLGQIIADMGQNASDSQSIATLEQNLIAALRRSSLVLPYDSSFANKVGGYPSKTIVADPTTTGLFWVSTADNNLTTPGADSASWVNLFAGLISEKEAEATYFPLTGGNILGQAFVTASFSQGDETTTQPIGAALGGLQFYLQLTNDGAANTTYGRLVLRDGAGNYHIGIQIDNVGNVTDSQGRPFLSKPEAADTYVGQGGGNSDFSVQTAGVTKKTSIPWVSYVDGDGNTQYLFMQPAGNYQPAGDYVANAGGTNGGIKAATIAEATGSPSFQDGNDNWHVVQPAGNYLETDEANQQGVVGPVYFAQNPTGTTAAFGASDKSFATTEFATRLNSGRLRGVAWFGSSGVYYPPRVDPSLIFRVRLVGAGGGGATAVPQDAYACNAGAGGTAGSYVEAWFTYEQLFSGASNSSVQIIIGNGGSANSNGGTSSIGNAVFCFGGYGAPSTNAGGFSTISPAGAYSANPAFPNGALQLVTAMSGESGAVGLVLNPQNGGQFYAYSGKGGSSPMGAGGFGVGNGTPGAGGGRGGGGGGACGGWSSSGGSGQQEGGSGGNGAAFIECYEGIT</sequence>
<evidence type="ECO:0000313" key="3">
    <source>
        <dbReference type="Proteomes" id="UP000027583"/>
    </source>
</evidence>
<dbReference type="AlphaFoldDB" id="A0A060QK28"/>
<comment type="caution">
    <text evidence="2">The sequence shown here is derived from an EMBL/GenBank/DDBJ whole genome shotgun (WGS) entry which is preliminary data.</text>
</comment>
<name>A0A060QK28_9PROT</name>
<reference evidence="2 3" key="1">
    <citation type="journal article" date="2014" name="Genome Biol. Evol.">
        <title>Acetic acid bacteria genomes reveal functional traits for adaptation to life in insect guts.</title>
        <authorList>
            <person name="Chouaia B."/>
            <person name="Gaiarsa S."/>
            <person name="Crotti E."/>
            <person name="Comandatore F."/>
            <person name="Degli Esposti M."/>
            <person name="Ricci I."/>
            <person name="Alma A."/>
            <person name="Favia G."/>
            <person name="Bandi C."/>
            <person name="Daffonchio D."/>
        </authorList>
    </citation>
    <scope>NUCLEOTIDE SEQUENCE [LARGE SCALE GENOMIC DNA]</scope>
    <source>
        <strain evidence="2 3">SF2.1</strain>
    </source>
</reference>
<reference evidence="2 3" key="2">
    <citation type="journal article" date="2014" name="PLoS ONE">
        <title>Evolution of mitochondria reconstructed from the energy metabolism of living bacteria.</title>
        <authorList>
            <person name="Degli Esposti M."/>
            <person name="Chouaia B."/>
            <person name="Comandatore F."/>
            <person name="Crotti E."/>
            <person name="Sassera D."/>
            <person name="Lievens P.M."/>
            <person name="Daffonchio D."/>
            <person name="Bandi C."/>
        </authorList>
    </citation>
    <scope>NUCLEOTIDE SEQUENCE [LARGE SCALE GENOMIC DNA]</scope>
    <source>
        <strain evidence="2 3">SF2.1</strain>
    </source>
</reference>
<accession>A0A060QK28</accession>
<proteinExistence type="predicted"/>
<evidence type="ECO:0000256" key="1">
    <source>
        <dbReference type="SAM" id="MobiDB-lite"/>
    </source>
</evidence>
<dbReference type="Proteomes" id="UP000027583">
    <property type="component" value="Unassembled WGS sequence"/>
</dbReference>
<dbReference type="RefSeq" id="WP_023977156.1">
    <property type="nucleotide sequence ID" value="NZ_CBLX010000009.1"/>
</dbReference>
<organism evidence="2 3">
    <name type="scientific">Asaia bogorensis</name>
    <dbReference type="NCBI Taxonomy" id="91915"/>
    <lineage>
        <taxon>Bacteria</taxon>
        <taxon>Pseudomonadati</taxon>
        <taxon>Pseudomonadota</taxon>
        <taxon>Alphaproteobacteria</taxon>
        <taxon>Acetobacterales</taxon>
        <taxon>Acetobacteraceae</taxon>
        <taxon>Asaia</taxon>
    </lineage>
</organism>
<feature type="region of interest" description="Disordered" evidence="1">
    <location>
        <begin position="582"/>
        <end position="614"/>
    </location>
</feature>
<dbReference type="EMBL" id="CBLX010000009">
    <property type="protein sequence ID" value="CDG39651.1"/>
    <property type="molecule type" value="Genomic_DNA"/>
</dbReference>
<evidence type="ECO:0008006" key="4">
    <source>
        <dbReference type="Google" id="ProtNLM"/>
    </source>
</evidence>
<gene>
    <name evidence="2" type="ORF">ASAP_1606</name>
</gene>